<feature type="transmembrane region" description="Helical" evidence="2">
    <location>
        <begin position="47"/>
        <end position="66"/>
    </location>
</feature>
<keyword evidence="4" id="KW-1185">Reference proteome</keyword>
<dbReference type="Proteomes" id="UP000078540">
    <property type="component" value="Unassembled WGS sequence"/>
</dbReference>
<dbReference type="EMBL" id="KQ976424">
    <property type="protein sequence ID" value="KYM88456.1"/>
    <property type="molecule type" value="Genomic_DNA"/>
</dbReference>
<feature type="region of interest" description="Disordered" evidence="1">
    <location>
        <begin position="157"/>
        <end position="206"/>
    </location>
</feature>
<evidence type="ECO:0000313" key="3">
    <source>
        <dbReference type="EMBL" id="KYM88456.1"/>
    </source>
</evidence>
<keyword evidence="2" id="KW-0472">Membrane</keyword>
<dbReference type="AlphaFoldDB" id="A0A195BR69"/>
<accession>A0A195BR69</accession>
<proteinExistence type="predicted"/>
<keyword evidence="2" id="KW-0812">Transmembrane</keyword>
<reference evidence="3 4" key="1">
    <citation type="submission" date="2015-09" db="EMBL/GenBank/DDBJ databases">
        <title>Atta colombica WGS genome.</title>
        <authorList>
            <person name="Nygaard S."/>
            <person name="Hu H."/>
            <person name="Boomsma J."/>
            <person name="Zhang G."/>
        </authorList>
    </citation>
    <scope>NUCLEOTIDE SEQUENCE [LARGE SCALE GENOMIC DNA]</scope>
    <source>
        <strain evidence="3">Treedump-2</strain>
        <tissue evidence="3">Whole body</tissue>
    </source>
</reference>
<keyword evidence="2" id="KW-1133">Transmembrane helix</keyword>
<name>A0A195BR69_9HYME</name>
<sequence length="206" mass="22644">MNLHWLSANAVGRTVNHYSQSVGRLVNVAGIKSTIGKLTRVGAKGSLSFVIFFAVIVGVAVSKPLWSTLVSTNHLYSMPGIGQQQYLAAYQDTHSPYYIYNMYSNAGGISNTLHVSNTPEISHFPAYSFYYETPIYDIRIPLNPVYPVLTPFHPGISPALPPTSTEQSSDKNDYDGIEKLDTKVDPNTETKNPENTDNDSITVEAI</sequence>
<feature type="compositionally biased region" description="Polar residues" evidence="1">
    <location>
        <begin position="195"/>
        <end position="206"/>
    </location>
</feature>
<evidence type="ECO:0000313" key="4">
    <source>
        <dbReference type="Proteomes" id="UP000078540"/>
    </source>
</evidence>
<gene>
    <name evidence="3" type="ORF">ALC53_02939</name>
</gene>
<evidence type="ECO:0000256" key="1">
    <source>
        <dbReference type="SAM" id="MobiDB-lite"/>
    </source>
</evidence>
<organism evidence="3 4">
    <name type="scientific">Atta colombica</name>
    <dbReference type="NCBI Taxonomy" id="520822"/>
    <lineage>
        <taxon>Eukaryota</taxon>
        <taxon>Metazoa</taxon>
        <taxon>Ecdysozoa</taxon>
        <taxon>Arthropoda</taxon>
        <taxon>Hexapoda</taxon>
        <taxon>Insecta</taxon>
        <taxon>Pterygota</taxon>
        <taxon>Neoptera</taxon>
        <taxon>Endopterygota</taxon>
        <taxon>Hymenoptera</taxon>
        <taxon>Apocrita</taxon>
        <taxon>Aculeata</taxon>
        <taxon>Formicoidea</taxon>
        <taxon>Formicidae</taxon>
        <taxon>Myrmicinae</taxon>
        <taxon>Atta</taxon>
    </lineage>
</organism>
<feature type="compositionally biased region" description="Basic and acidic residues" evidence="1">
    <location>
        <begin position="168"/>
        <end position="194"/>
    </location>
</feature>
<evidence type="ECO:0000256" key="2">
    <source>
        <dbReference type="SAM" id="Phobius"/>
    </source>
</evidence>
<protein>
    <submittedName>
        <fullName evidence="3">Uncharacterized protein</fullName>
    </submittedName>
</protein>